<dbReference type="EMBL" id="BABT02000134">
    <property type="protein sequence ID" value="GAA97721.1"/>
    <property type="molecule type" value="Genomic_DNA"/>
</dbReference>
<dbReference type="InParanoid" id="G7E4G1"/>
<dbReference type="Proteomes" id="UP000009131">
    <property type="component" value="Unassembled WGS sequence"/>
</dbReference>
<accession>G7E4G1</accession>
<proteinExistence type="predicted"/>
<dbReference type="RefSeq" id="XP_014564823.1">
    <property type="nucleotide sequence ID" value="XM_014709337.1"/>
</dbReference>
<sequence>MTTERNSLKAKIAAFEQLSSGQASATTRPKTELKINAVKPTVPAASSVASPENLITFSPIAQPATAPSFAARAAPPLPSRSNTSSSTGSRREAPALPVRPGQTMASLVATQARDLDLALNDPLISPVAVRQNGLHANAPLVDVEPDTIPRYTKLFDDQCRILQATEIPRPIVRVLWERSKLTPGSLDAIWLACQQRSDEDALDRASFCKGLSLIDTELATQSIKAG</sequence>
<dbReference type="OrthoDB" id="10045710at2759"/>
<organism evidence="2 3">
    <name type="scientific">Mixia osmundae (strain CBS 9802 / IAM 14324 / JCM 22182 / KY 12970)</name>
    <dbReference type="NCBI Taxonomy" id="764103"/>
    <lineage>
        <taxon>Eukaryota</taxon>
        <taxon>Fungi</taxon>
        <taxon>Dikarya</taxon>
        <taxon>Basidiomycota</taxon>
        <taxon>Pucciniomycotina</taxon>
        <taxon>Mixiomycetes</taxon>
        <taxon>Mixiales</taxon>
        <taxon>Mixiaceae</taxon>
        <taxon>Mixia</taxon>
    </lineage>
</organism>
<name>G7E4G1_MIXOS</name>
<comment type="caution">
    <text evidence="2">The sequence shown here is derived from an EMBL/GenBank/DDBJ whole genome shotgun (WGS) entry which is preliminary data.</text>
</comment>
<dbReference type="HOGENOM" id="CLU_1225036_0_0_1"/>
<protein>
    <submittedName>
        <fullName evidence="2">Uncharacterized protein</fullName>
    </submittedName>
</protein>
<reference evidence="2 3" key="1">
    <citation type="journal article" date="2011" name="J. Gen. Appl. Microbiol.">
        <title>Draft genome sequencing of the enigmatic basidiomycete Mixia osmundae.</title>
        <authorList>
            <person name="Nishida H."/>
            <person name="Nagatsuka Y."/>
            <person name="Sugiyama J."/>
        </authorList>
    </citation>
    <scope>NUCLEOTIDE SEQUENCE [LARGE SCALE GENOMIC DNA]</scope>
    <source>
        <strain evidence="3">CBS 9802 / IAM 14324 / JCM 22182 / KY 12970</strain>
    </source>
</reference>
<reference evidence="2 3" key="2">
    <citation type="journal article" date="2012" name="Open Biol.">
        <title>Characteristics of nucleosomes and linker DNA regions on the genome of the basidiomycete Mixia osmundae revealed by mono- and dinucleosome mapping.</title>
        <authorList>
            <person name="Nishida H."/>
            <person name="Kondo S."/>
            <person name="Matsumoto T."/>
            <person name="Suzuki Y."/>
            <person name="Yoshikawa H."/>
            <person name="Taylor T.D."/>
            <person name="Sugiyama J."/>
        </authorList>
    </citation>
    <scope>NUCLEOTIDE SEQUENCE [LARGE SCALE GENOMIC DNA]</scope>
    <source>
        <strain evidence="3">CBS 9802 / IAM 14324 / JCM 22182 / KY 12970</strain>
    </source>
</reference>
<feature type="compositionally biased region" description="Low complexity" evidence="1">
    <location>
        <begin position="69"/>
        <end position="88"/>
    </location>
</feature>
<feature type="region of interest" description="Disordered" evidence="1">
    <location>
        <begin position="69"/>
        <end position="100"/>
    </location>
</feature>
<keyword evidence="3" id="KW-1185">Reference proteome</keyword>
<dbReference type="AlphaFoldDB" id="G7E4G1"/>
<evidence type="ECO:0000313" key="2">
    <source>
        <dbReference type="EMBL" id="GAA97721.1"/>
    </source>
</evidence>
<dbReference type="Gene3D" id="1.10.238.10">
    <property type="entry name" value="EF-hand"/>
    <property type="match status" value="1"/>
</dbReference>
<evidence type="ECO:0000256" key="1">
    <source>
        <dbReference type="SAM" id="MobiDB-lite"/>
    </source>
</evidence>
<evidence type="ECO:0000313" key="3">
    <source>
        <dbReference type="Proteomes" id="UP000009131"/>
    </source>
</evidence>
<gene>
    <name evidence="2" type="primary">Mo04400</name>
    <name evidence="2" type="ORF">E5Q_04400</name>
</gene>